<dbReference type="Pfam" id="PF00278">
    <property type="entry name" value="Orn_DAP_Arg_deC"/>
    <property type="match status" value="1"/>
</dbReference>
<name>A0ABT3CRK9_9BACT</name>
<protein>
    <recommendedName>
        <fullName evidence="3">Carboxynorspermidine/carboxyspermidine decarboxylase</fullName>
        <ecNumber evidence="2">4.1.1.96</ecNumber>
    </recommendedName>
</protein>
<evidence type="ECO:0000256" key="8">
    <source>
        <dbReference type="ARBA" id="ARBA00025802"/>
    </source>
</evidence>
<dbReference type="PANTHER" id="PTHR43727:SF1">
    <property type="entry name" value="CARBOXYNORSPERMIDINE_CARBOXYSPERMIDINE DECARBOXYLASE"/>
    <property type="match status" value="1"/>
</dbReference>
<dbReference type="EMBL" id="JAOYOD010000001">
    <property type="protein sequence ID" value="MCV9386242.1"/>
    <property type="molecule type" value="Genomic_DNA"/>
</dbReference>
<dbReference type="SUPFAM" id="SSF50621">
    <property type="entry name" value="Alanine racemase C-terminal domain-like"/>
    <property type="match status" value="1"/>
</dbReference>
<dbReference type="InterPro" id="IPR022643">
    <property type="entry name" value="De-COase2_C"/>
</dbReference>
<reference evidence="13 14" key="1">
    <citation type="submission" date="2022-10" db="EMBL/GenBank/DDBJ databases">
        <title>Comparative genomics and taxonomic characterization of three novel marine species of genus Reichenbachiella exhibiting antioxidant and polysaccharide degradation activities.</title>
        <authorList>
            <person name="Muhammad N."/>
            <person name="Lee Y.-J."/>
            <person name="Ko J."/>
            <person name="Kim S.-G."/>
        </authorList>
    </citation>
    <scope>NUCLEOTIDE SEQUENCE [LARGE SCALE GENOMIC DNA]</scope>
    <source>
        <strain evidence="13 14">ABR2-5</strain>
    </source>
</reference>
<proteinExistence type="inferred from homology"/>
<evidence type="ECO:0000256" key="2">
    <source>
        <dbReference type="ARBA" id="ARBA00012259"/>
    </source>
</evidence>
<evidence type="ECO:0000313" key="14">
    <source>
        <dbReference type="Proteomes" id="UP001300692"/>
    </source>
</evidence>
<evidence type="ECO:0000256" key="5">
    <source>
        <dbReference type="ARBA" id="ARBA00022898"/>
    </source>
</evidence>
<evidence type="ECO:0000259" key="11">
    <source>
        <dbReference type="Pfam" id="PF00278"/>
    </source>
</evidence>
<dbReference type="Proteomes" id="UP001300692">
    <property type="component" value="Unassembled WGS sequence"/>
</dbReference>
<evidence type="ECO:0000313" key="13">
    <source>
        <dbReference type="EMBL" id="MCV9386242.1"/>
    </source>
</evidence>
<dbReference type="Gene3D" id="2.40.37.10">
    <property type="entry name" value="Lyase, Ornithine Decarboxylase, Chain A, domain 1"/>
    <property type="match status" value="1"/>
</dbReference>
<dbReference type="Pfam" id="PF02784">
    <property type="entry name" value="Orn_Arg_deC_N"/>
    <property type="match status" value="1"/>
</dbReference>
<organism evidence="13 14">
    <name type="scientific">Reichenbachiella ulvae</name>
    <dbReference type="NCBI Taxonomy" id="2980104"/>
    <lineage>
        <taxon>Bacteria</taxon>
        <taxon>Pseudomonadati</taxon>
        <taxon>Bacteroidota</taxon>
        <taxon>Cytophagia</taxon>
        <taxon>Cytophagales</taxon>
        <taxon>Reichenbachiellaceae</taxon>
        <taxon>Reichenbachiella</taxon>
    </lineage>
</organism>
<dbReference type="CDD" id="cd06829">
    <property type="entry name" value="PLPDE_III_CANSDC"/>
    <property type="match status" value="1"/>
</dbReference>
<sequence length="377" mass="42233">MSEKTNMPSPCFVLEEAKLRQNLELISKVSRESGAEIILAFKGFAMWKAFPIIREYIHGATASSLHELQLCNEHMNAKAHTYCVAYKEGELNQIIAGSSHLTFNSLSQLSKYKDQVAKQGVSVGLRINPEQSDVETALYNPASPHSRLGVGVEELKEGLPDGVEGFHSHVLCESDSYALEEVLKAIEEKFGQWLPQIKWLNLGGGHLMTRSGYDVEHLIQVLKAFKEKHDLHIILEPGSAFAWQTGYLKTTVLDVVDRKGQKTAIIDASFTCHMPDCLEMPYRPKIEEGNEKLEEGQIAYRMGGVSCLAGDFMESYGFDQELKPGDSITFLDMMHYTMVKTSTFNGIGHPGIGVIQLDGSFELWREFGYEDFKNRLS</sequence>
<comment type="caution">
    <text evidence="13">The sequence shown here is derived from an EMBL/GenBank/DDBJ whole genome shotgun (WGS) entry which is preliminary data.</text>
</comment>
<comment type="similarity">
    <text evidence="8">Belongs to the Orn/Lys/Arg decarboxylase class-II family. NspC subfamily.</text>
</comment>
<dbReference type="InterPro" id="IPR022644">
    <property type="entry name" value="De-COase2_N"/>
</dbReference>
<keyword evidence="5" id="KW-0663">Pyridoxal phosphate</keyword>
<keyword evidence="7 13" id="KW-0456">Lyase</keyword>
<evidence type="ECO:0000256" key="3">
    <source>
        <dbReference type="ARBA" id="ARBA00013633"/>
    </source>
</evidence>
<comment type="catalytic activity">
    <reaction evidence="10">
        <text>carboxynorspermidine + H(+) = norspermidine + CO2</text>
        <dbReference type="Rhea" id="RHEA:34099"/>
        <dbReference type="ChEBI" id="CHEBI:15378"/>
        <dbReference type="ChEBI" id="CHEBI:16526"/>
        <dbReference type="ChEBI" id="CHEBI:57920"/>
        <dbReference type="ChEBI" id="CHEBI:65070"/>
        <dbReference type="EC" id="4.1.1.96"/>
    </reaction>
</comment>
<feature type="domain" description="Orn/DAP/Arg decarboxylase 2 N-terminal" evidence="12">
    <location>
        <begin position="38"/>
        <end position="242"/>
    </location>
</feature>
<evidence type="ECO:0000256" key="6">
    <source>
        <dbReference type="ARBA" id="ARBA00023066"/>
    </source>
</evidence>
<dbReference type="Gene3D" id="3.20.20.10">
    <property type="entry name" value="Alanine racemase"/>
    <property type="match status" value="1"/>
</dbReference>
<dbReference type="PANTHER" id="PTHR43727">
    <property type="entry name" value="DIAMINOPIMELATE DECARBOXYLASE"/>
    <property type="match status" value="1"/>
</dbReference>
<comment type="catalytic activity">
    <reaction evidence="9">
        <text>carboxyspermidine + H(+) = spermidine + CO2</text>
        <dbReference type="Rhea" id="RHEA:34095"/>
        <dbReference type="ChEBI" id="CHEBI:15378"/>
        <dbReference type="ChEBI" id="CHEBI:16526"/>
        <dbReference type="ChEBI" id="CHEBI:57834"/>
        <dbReference type="ChEBI" id="CHEBI:65072"/>
        <dbReference type="EC" id="4.1.1.96"/>
    </reaction>
</comment>
<dbReference type="EC" id="4.1.1.96" evidence="2"/>
<dbReference type="PIRSF" id="PIRSF038941">
    <property type="entry name" value="NspC"/>
    <property type="match status" value="1"/>
</dbReference>
<evidence type="ECO:0000259" key="12">
    <source>
        <dbReference type="Pfam" id="PF02784"/>
    </source>
</evidence>
<gene>
    <name evidence="13" type="primary">nspC</name>
    <name evidence="13" type="ORF">N7U62_06175</name>
</gene>
<dbReference type="GO" id="GO:0016829">
    <property type="term" value="F:lyase activity"/>
    <property type="evidence" value="ECO:0007669"/>
    <property type="project" value="UniProtKB-KW"/>
</dbReference>
<evidence type="ECO:0000256" key="4">
    <source>
        <dbReference type="ARBA" id="ARBA00022793"/>
    </source>
</evidence>
<keyword evidence="4" id="KW-0210">Decarboxylase</keyword>
<dbReference type="NCBIfam" id="TIGR01047">
    <property type="entry name" value="nspC"/>
    <property type="match status" value="1"/>
</dbReference>
<dbReference type="RefSeq" id="WP_264137027.1">
    <property type="nucleotide sequence ID" value="NZ_JAOYOD010000001.1"/>
</dbReference>
<accession>A0ABT3CRK9</accession>
<evidence type="ECO:0000256" key="10">
    <source>
        <dbReference type="ARBA" id="ARBA00047389"/>
    </source>
</evidence>
<feature type="domain" description="Orn/DAP/Arg decarboxylase 2 C-terminal" evidence="11">
    <location>
        <begin position="244"/>
        <end position="333"/>
    </location>
</feature>
<comment type="cofactor">
    <cofactor evidence="1">
        <name>pyridoxal 5'-phosphate</name>
        <dbReference type="ChEBI" id="CHEBI:597326"/>
    </cofactor>
</comment>
<evidence type="ECO:0000256" key="1">
    <source>
        <dbReference type="ARBA" id="ARBA00001933"/>
    </source>
</evidence>
<evidence type="ECO:0000256" key="7">
    <source>
        <dbReference type="ARBA" id="ARBA00023239"/>
    </source>
</evidence>
<evidence type="ECO:0000256" key="9">
    <source>
        <dbReference type="ARBA" id="ARBA00047351"/>
    </source>
</evidence>
<keyword evidence="6" id="KW-0745">Spermidine biosynthesis</keyword>
<dbReference type="InterPro" id="IPR005730">
    <property type="entry name" value="Nsp_de-COase"/>
</dbReference>
<keyword evidence="14" id="KW-1185">Reference proteome</keyword>
<dbReference type="SUPFAM" id="SSF51419">
    <property type="entry name" value="PLP-binding barrel"/>
    <property type="match status" value="1"/>
</dbReference>
<dbReference type="InterPro" id="IPR009006">
    <property type="entry name" value="Ala_racemase/Decarboxylase_C"/>
</dbReference>
<dbReference type="InterPro" id="IPR029066">
    <property type="entry name" value="PLP-binding_barrel"/>
</dbReference>